<dbReference type="Proteomes" id="UP000002279">
    <property type="component" value="Unplaced"/>
</dbReference>
<sequence length="500" mass="53407">RDSSASGRTRSPWRYFFLYDGSKVKEEGDPTRAGICYFYPAETDPDRQELLCGQIAGVARCLSEFSGSPPTLLRLRRLKFALEGDGDFLWALGCAAELPDVSCQRLLHHLVGFFRFYNGPVSLAYKNRAWGELGRKWDVYIRHIQNTTGDAHRIFQALGNLDKTQVEPLLLLKGALILQTCQRCPHVLAGCILYRGLSPAPQADGGDDSPPAPPSPEPGGPRGTEVGRPPSPDPGPPPEDPGASAEAGRGRGAGAPSAGAPRDRDVGRRPETPESPGRRPEGDPGGHFPASPAPGRLPRSPGGERAGSEAGDPPAPLPPEGEGPPTPTPPAEAGRPRGPGSDAEGAAGGAALVKMSLYVHRVRGLVLTLLAERPLRADGAAAEEVYYSSLASLNGLEVHLRETWPRAQPFPARAAYSFAHHDRVRNVLTANLPRGPTAQDRHFLRAAGLAHADFARLPTLYEVTLRNASATVYACRNADGLCALSAKAKQKMMRHGVNLL</sequence>
<gene>
    <name evidence="3" type="primary">HPS4</name>
</gene>
<feature type="compositionally biased region" description="Low complexity" evidence="1">
    <location>
        <begin position="331"/>
        <end position="346"/>
    </location>
</feature>
<evidence type="ECO:0000313" key="3">
    <source>
        <dbReference type="Ensembl" id="ENSOANP00000034886.1"/>
    </source>
</evidence>
<feature type="domain" description="CCZ1/INTU/HSP4 first Longin" evidence="2">
    <location>
        <begin position="13"/>
        <end position="119"/>
    </location>
</feature>
<dbReference type="PANTHER" id="PTHR14407">
    <property type="entry name" value="HERMANSKY-PUDLAK SYNDROME 4 PROTEIN LIGHT-EAR PROTEIN-RELATED"/>
    <property type="match status" value="1"/>
</dbReference>
<dbReference type="Ensembl" id="ENSOANT00000047906.1">
    <property type="protein sequence ID" value="ENSOANP00000034886.1"/>
    <property type="gene ID" value="ENSOANG00000039620.1"/>
</dbReference>
<keyword evidence="4" id="KW-1185">Reference proteome</keyword>
<protein>
    <recommendedName>
        <fullName evidence="2">CCZ1/INTU/HSP4 first Longin domain-containing protein</fullName>
    </recommendedName>
</protein>
<feature type="compositionally biased region" description="Pro residues" evidence="1">
    <location>
        <begin position="229"/>
        <end position="240"/>
    </location>
</feature>
<reference evidence="3" key="1">
    <citation type="submission" date="2025-08" db="UniProtKB">
        <authorList>
            <consortium name="Ensembl"/>
        </authorList>
    </citation>
    <scope>IDENTIFICATION</scope>
    <source>
        <strain evidence="3">Glennie</strain>
    </source>
</reference>
<dbReference type="InterPro" id="IPR026091">
    <property type="entry name" value="HPS4"/>
</dbReference>
<feature type="compositionally biased region" description="Pro residues" evidence="1">
    <location>
        <begin position="210"/>
        <end position="219"/>
    </location>
</feature>
<feature type="compositionally biased region" description="Pro residues" evidence="1">
    <location>
        <begin position="313"/>
        <end position="330"/>
    </location>
</feature>
<reference evidence="3" key="2">
    <citation type="submission" date="2025-09" db="UniProtKB">
        <authorList>
            <consortium name="Ensembl"/>
        </authorList>
    </citation>
    <scope>IDENTIFICATION</scope>
    <source>
        <strain evidence="3">Glennie</strain>
    </source>
</reference>
<evidence type="ECO:0000256" key="1">
    <source>
        <dbReference type="SAM" id="MobiDB-lite"/>
    </source>
</evidence>
<dbReference type="InterPro" id="IPR043987">
    <property type="entry name" value="CCZ1/INTU/HSP4_longin_1"/>
</dbReference>
<evidence type="ECO:0000259" key="2">
    <source>
        <dbReference type="Pfam" id="PF19031"/>
    </source>
</evidence>
<organism evidence="3 4">
    <name type="scientific">Ornithorhynchus anatinus</name>
    <name type="common">Duckbill platypus</name>
    <dbReference type="NCBI Taxonomy" id="9258"/>
    <lineage>
        <taxon>Eukaryota</taxon>
        <taxon>Metazoa</taxon>
        <taxon>Chordata</taxon>
        <taxon>Craniata</taxon>
        <taxon>Vertebrata</taxon>
        <taxon>Euteleostomi</taxon>
        <taxon>Mammalia</taxon>
        <taxon>Monotremata</taxon>
        <taxon>Ornithorhynchidae</taxon>
        <taxon>Ornithorhynchus</taxon>
    </lineage>
</organism>
<dbReference type="Pfam" id="PF19031">
    <property type="entry name" value="Intu_longin_1"/>
    <property type="match status" value="1"/>
</dbReference>
<name>A0A6I8N1V0_ORNAN</name>
<dbReference type="GO" id="GO:0016192">
    <property type="term" value="P:vesicle-mediated transport"/>
    <property type="evidence" value="ECO:0007669"/>
    <property type="project" value="InterPro"/>
</dbReference>
<evidence type="ECO:0000313" key="4">
    <source>
        <dbReference type="Proteomes" id="UP000002279"/>
    </source>
</evidence>
<feature type="compositionally biased region" description="Basic and acidic residues" evidence="1">
    <location>
        <begin position="261"/>
        <end position="284"/>
    </location>
</feature>
<dbReference type="AlphaFoldDB" id="A0A6I8N1V0"/>
<proteinExistence type="predicted"/>
<dbReference type="Bgee" id="ENSOANG00000039620">
    <property type="expression patterns" value="Expressed in heart and 7 other cell types or tissues"/>
</dbReference>
<accession>A0A6I8N1V0</accession>
<feature type="region of interest" description="Disordered" evidence="1">
    <location>
        <begin position="201"/>
        <end position="346"/>
    </location>
</feature>
<dbReference type="GeneTree" id="ENSGT00390000007349"/>
<dbReference type="PANTHER" id="PTHR14407:SF9">
    <property type="entry name" value="BLOC-3 COMPLEX MEMBER HPS4"/>
    <property type="match status" value="1"/>
</dbReference>